<proteinExistence type="predicted"/>
<keyword evidence="2" id="KW-1185">Reference proteome</keyword>
<name>A0ACB9SYU2_HOLOL</name>
<dbReference type="Proteomes" id="UP001056778">
    <property type="component" value="Chromosome 6"/>
</dbReference>
<evidence type="ECO:0000313" key="2">
    <source>
        <dbReference type="Proteomes" id="UP001056778"/>
    </source>
</evidence>
<gene>
    <name evidence="1" type="ORF">MML48_6g00015682</name>
</gene>
<organism evidence="1 2">
    <name type="scientific">Holotrichia oblita</name>
    <name type="common">Chafer beetle</name>
    <dbReference type="NCBI Taxonomy" id="644536"/>
    <lineage>
        <taxon>Eukaryota</taxon>
        <taxon>Metazoa</taxon>
        <taxon>Ecdysozoa</taxon>
        <taxon>Arthropoda</taxon>
        <taxon>Hexapoda</taxon>
        <taxon>Insecta</taxon>
        <taxon>Pterygota</taxon>
        <taxon>Neoptera</taxon>
        <taxon>Endopterygota</taxon>
        <taxon>Coleoptera</taxon>
        <taxon>Polyphaga</taxon>
        <taxon>Scarabaeiformia</taxon>
        <taxon>Scarabaeidae</taxon>
        <taxon>Melolonthinae</taxon>
        <taxon>Holotrichia</taxon>
    </lineage>
</organism>
<evidence type="ECO:0000313" key="1">
    <source>
        <dbReference type="EMBL" id="KAI4459609.1"/>
    </source>
</evidence>
<comment type="caution">
    <text evidence="1">The sequence shown here is derived from an EMBL/GenBank/DDBJ whole genome shotgun (WGS) entry which is preliminary data.</text>
</comment>
<sequence>MPRVRRRDNFRQLSAFERGTIVGMREAGMALWVIANRLGRNASTVLKCWRSWTEEQKQQPGRGSGAVRRTNDREERFLRINASRDRFSTSRSLNRRLQDKSGSFDSDKEAVTFSWTVNRSDIQLTMAPKTDYENIQPNTKLVAVHVTSLPPTKLNKFLQLFQCLAKKTLDDSNKRLSNYYSPSPTFQNGDTKSVIELEHTPSRFDSNSLTSGEISNSSLKNVDRALLEEELGIELTRLANKYENKVPGE</sequence>
<dbReference type="EMBL" id="CM043020">
    <property type="protein sequence ID" value="KAI4459609.1"/>
    <property type="molecule type" value="Genomic_DNA"/>
</dbReference>
<accession>A0ACB9SYU2</accession>
<protein>
    <submittedName>
        <fullName evidence="1">Homeobox-like domain superfamily</fullName>
    </submittedName>
</protein>
<reference evidence="1" key="1">
    <citation type="submission" date="2022-04" db="EMBL/GenBank/DDBJ databases">
        <title>Chromosome-scale genome assembly of Holotrichia oblita Faldermann.</title>
        <authorList>
            <person name="Rongchong L."/>
        </authorList>
    </citation>
    <scope>NUCLEOTIDE SEQUENCE</scope>
    <source>
        <strain evidence="1">81SQS9</strain>
    </source>
</reference>